<evidence type="ECO:0000313" key="1">
    <source>
        <dbReference type="EMBL" id="KAK3716372.1"/>
    </source>
</evidence>
<name>A0ACC3NG70_9PEZI</name>
<organism evidence="1 2">
    <name type="scientific">Vermiconidia calcicola</name>
    <dbReference type="NCBI Taxonomy" id="1690605"/>
    <lineage>
        <taxon>Eukaryota</taxon>
        <taxon>Fungi</taxon>
        <taxon>Dikarya</taxon>
        <taxon>Ascomycota</taxon>
        <taxon>Pezizomycotina</taxon>
        <taxon>Dothideomycetes</taxon>
        <taxon>Dothideomycetidae</taxon>
        <taxon>Mycosphaerellales</taxon>
        <taxon>Extremaceae</taxon>
        <taxon>Vermiconidia</taxon>
    </lineage>
</organism>
<evidence type="ECO:0000313" key="2">
    <source>
        <dbReference type="Proteomes" id="UP001281147"/>
    </source>
</evidence>
<accession>A0ACC3NG70</accession>
<keyword evidence="2" id="KW-1185">Reference proteome</keyword>
<proteinExistence type="predicted"/>
<comment type="caution">
    <text evidence="1">The sequence shown here is derived from an EMBL/GenBank/DDBJ whole genome shotgun (WGS) entry which is preliminary data.</text>
</comment>
<gene>
    <name evidence="1" type="ORF">LTR37_006522</name>
</gene>
<protein>
    <submittedName>
        <fullName evidence="1">Uncharacterized protein</fullName>
    </submittedName>
</protein>
<reference evidence="1" key="1">
    <citation type="submission" date="2023-07" db="EMBL/GenBank/DDBJ databases">
        <title>Black Yeasts Isolated from many extreme environments.</title>
        <authorList>
            <person name="Coleine C."/>
            <person name="Stajich J.E."/>
            <person name="Selbmann L."/>
        </authorList>
    </citation>
    <scope>NUCLEOTIDE SEQUENCE</scope>
    <source>
        <strain evidence="1">CCFEE 5714</strain>
    </source>
</reference>
<sequence length="1157" mass="121982">MAAAGRAEKTKACCREDAVSAVSTVDGKNGCCSDSEITATCHRDLGCNAEMGGSGTYEALAKAGVRCPRKSMPKKSDNEAHVDAQDDGGQCCKESQGMYAAACCTPAENAGYKDTCCKSKSNGPTVSTGSCRLGSPVIDETDLCCSSFGDNEHSATSSGQDDDAGGGSLWRSGNRCGAPSEIISGAGSACSDHLQSAFERSESLIRLGQCLCRKGNEEFDFCCGGQASPCPPLGGCTKAPAKAATKAQSGCKATCCAGEKTVQAAVPSFKDACCPSRKRAKAAPSSRVDSSCASEKATQFEKSSREEACFAFEQNPNSPKSTCEDGCCTQEKTRSASGFVPSSMKISESNEIDIERAAARDHVVLNVGGMTCTGCSTKMLNVLVDIPGISSPMVTFVSGSAAFDFDRSLGDPKDILPLIEKRTGFNLSRVTDGYQEFDVLLDAANAQAFGMEGRDGLVSFEKLRAKNKYRIIYDPCIAGARDLLPREAKLPPPAPDAANFEGRKRLISMAWATLVSAIFTIPIVVLSWADNPVPQQTRQTISLVLATIVQAIAVPEFYIGALRSLIFSKVIEMDMLVVMSITAAYGYSVIAFALAESGIELEQKAFFETSSLLITLVLLGRLMAAIARMRAVSAVSISSLQAEKALLLHANGQTEEIDARLLHVGDTIRVVAHTSIVTDGIVTSGSSAVDESMLTGESDPVSKQKGDAAIAGTINGTSSLDVHITRLPNANTISDIRALIKNALGAKPRVQDLADKVASWFIPIVVAIAMVTFAIWVAVAIAVRDQNGGDGVGTAITYGIAVLAISCPCALGLAVPMVLVIAGGVAARSGVVIKGVDALERGYKTSDVLFDKTGTLTKNDLTVLHEYIASAPESPEEAAVGLAKALVTGNNHPVSTAIKRHLENRPLPEIQLENVQSVPGSGIQGTWNGSAVKAGNPHWLSVTTEQAVSETLDRGLTAFCVSVDEKLLLAYGLRSSIREEAPAVISALQRNNIRCHIVSGDNEKAVREVAATVGIDSTNVLARCTPTQKKEYVEQLQSTSRVVLFCGDGTNDAVAVAQANVGMQIGNASDVMKGVCDVTLLSGLDGILFFLNVSKRSFRRIIFNFVWSAVYNVFAILLASGAFVNFRIPPAYAGLGEIVSVAPVVLAAMSLMWIERW</sequence>
<dbReference type="EMBL" id="JAUTXU010000043">
    <property type="protein sequence ID" value="KAK3716372.1"/>
    <property type="molecule type" value="Genomic_DNA"/>
</dbReference>
<dbReference type="Proteomes" id="UP001281147">
    <property type="component" value="Unassembled WGS sequence"/>
</dbReference>